<dbReference type="RefSeq" id="WP_145445916.1">
    <property type="nucleotide sequence ID" value="NZ_CP036280.1"/>
</dbReference>
<sequence>MAKRPVEPEAPESLHEVWLINLQVLYTKHQNKIAVALLLAALFFIGRWAYTDYQIRQLEDSWGRMATATSPVSFRNIAEDYAGQTVANHASLSAADLLLSEATRVRTAESDEVDVESNLQQAEGLYQEVLSSSEHDLIKANALFGLAAIAECRLAWDDAQGHYETIERLAAERYPFLASMAAERSAVIPELQKGVVIEETSILDELGVGGEEAPESEAAEAAKPVSEEAETAEPVAE</sequence>
<evidence type="ECO:0000256" key="1">
    <source>
        <dbReference type="SAM" id="MobiDB-lite"/>
    </source>
</evidence>
<keyword evidence="2" id="KW-0472">Membrane</keyword>
<evidence type="ECO:0008006" key="5">
    <source>
        <dbReference type="Google" id="ProtNLM"/>
    </source>
</evidence>
<organism evidence="3 4">
    <name type="scientific">Mucisphaera calidilacus</name>
    <dbReference type="NCBI Taxonomy" id="2527982"/>
    <lineage>
        <taxon>Bacteria</taxon>
        <taxon>Pseudomonadati</taxon>
        <taxon>Planctomycetota</taxon>
        <taxon>Phycisphaerae</taxon>
        <taxon>Phycisphaerales</taxon>
        <taxon>Phycisphaeraceae</taxon>
        <taxon>Mucisphaera</taxon>
    </lineage>
</organism>
<accession>A0A518BXN6</accession>
<feature type="compositionally biased region" description="Acidic residues" evidence="1">
    <location>
        <begin position="227"/>
        <end position="237"/>
    </location>
</feature>
<proteinExistence type="predicted"/>
<evidence type="ECO:0000313" key="3">
    <source>
        <dbReference type="EMBL" id="QDU71716.1"/>
    </source>
</evidence>
<dbReference type="EMBL" id="CP036280">
    <property type="protein sequence ID" value="QDU71716.1"/>
    <property type="molecule type" value="Genomic_DNA"/>
</dbReference>
<dbReference type="KEGG" id="mcad:Pan265_15690"/>
<dbReference type="Proteomes" id="UP000320386">
    <property type="component" value="Chromosome"/>
</dbReference>
<keyword evidence="2" id="KW-1133">Transmembrane helix</keyword>
<name>A0A518BXN6_9BACT</name>
<evidence type="ECO:0000313" key="4">
    <source>
        <dbReference type="Proteomes" id="UP000320386"/>
    </source>
</evidence>
<keyword evidence="4" id="KW-1185">Reference proteome</keyword>
<dbReference type="AlphaFoldDB" id="A0A518BXN6"/>
<evidence type="ECO:0000256" key="2">
    <source>
        <dbReference type="SAM" id="Phobius"/>
    </source>
</evidence>
<reference evidence="3 4" key="1">
    <citation type="submission" date="2019-02" db="EMBL/GenBank/DDBJ databases">
        <title>Deep-cultivation of Planctomycetes and their phenomic and genomic characterization uncovers novel biology.</title>
        <authorList>
            <person name="Wiegand S."/>
            <person name="Jogler M."/>
            <person name="Boedeker C."/>
            <person name="Pinto D."/>
            <person name="Vollmers J."/>
            <person name="Rivas-Marin E."/>
            <person name="Kohn T."/>
            <person name="Peeters S.H."/>
            <person name="Heuer A."/>
            <person name="Rast P."/>
            <person name="Oberbeckmann S."/>
            <person name="Bunk B."/>
            <person name="Jeske O."/>
            <person name="Meyerdierks A."/>
            <person name="Storesund J.E."/>
            <person name="Kallscheuer N."/>
            <person name="Luecker S."/>
            <person name="Lage O.M."/>
            <person name="Pohl T."/>
            <person name="Merkel B.J."/>
            <person name="Hornburger P."/>
            <person name="Mueller R.-W."/>
            <person name="Bruemmer F."/>
            <person name="Labrenz M."/>
            <person name="Spormann A.M."/>
            <person name="Op den Camp H."/>
            <person name="Overmann J."/>
            <person name="Amann R."/>
            <person name="Jetten M.S.M."/>
            <person name="Mascher T."/>
            <person name="Medema M.H."/>
            <person name="Devos D.P."/>
            <person name="Kaster A.-K."/>
            <person name="Ovreas L."/>
            <person name="Rohde M."/>
            <person name="Galperin M.Y."/>
            <person name="Jogler C."/>
        </authorList>
    </citation>
    <scope>NUCLEOTIDE SEQUENCE [LARGE SCALE GENOMIC DNA]</scope>
    <source>
        <strain evidence="3 4">Pan265</strain>
    </source>
</reference>
<gene>
    <name evidence="3" type="ORF">Pan265_15690</name>
</gene>
<protein>
    <recommendedName>
        <fullName evidence="5">Tetratricopeptide repeat-like domain-containing protein</fullName>
    </recommendedName>
</protein>
<feature type="transmembrane region" description="Helical" evidence="2">
    <location>
        <begin position="33"/>
        <end position="50"/>
    </location>
</feature>
<keyword evidence="2" id="KW-0812">Transmembrane</keyword>
<feature type="region of interest" description="Disordered" evidence="1">
    <location>
        <begin position="207"/>
        <end position="237"/>
    </location>
</feature>